<evidence type="ECO:0000256" key="3">
    <source>
        <dbReference type="ARBA" id="ARBA00022448"/>
    </source>
</evidence>
<feature type="transmembrane region" description="Helical" evidence="12">
    <location>
        <begin position="27"/>
        <end position="47"/>
    </location>
</feature>
<dbReference type="InterPro" id="IPR005829">
    <property type="entry name" value="Sugar_transporter_CS"/>
</dbReference>
<dbReference type="SUPFAM" id="SSF103473">
    <property type="entry name" value="MFS general substrate transporter"/>
    <property type="match status" value="1"/>
</dbReference>
<evidence type="ECO:0000256" key="11">
    <source>
        <dbReference type="SAM" id="MobiDB-lite"/>
    </source>
</evidence>
<dbReference type="InterPro" id="IPR020846">
    <property type="entry name" value="MFS_dom"/>
</dbReference>
<dbReference type="STRING" id="863239.GCA_000213935_00901"/>
<keyword evidence="6" id="KW-0769">Symport</keyword>
<feature type="transmembrane region" description="Helical" evidence="12">
    <location>
        <begin position="340"/>
        <end position="361"/>
    </location>
</feature>
<reference evidence="14 15" key="1">
    <citation type="journal article" date="2018" name="Nat. Biotechnol.">
        <title>A standardized bacterial taxonomy based on genome phylogeny substantially revises the tree of life.</title>
        <authorList>
            <person name="Parks D.H."/>
            <person name="Chuvochina M."/>
            <person name="Waite D.W."/>
            <person name="Rinke C."/>
            <person name="Skarshewski A."/>
            <person name="Chaumeil P.A."/>
            <person name="Hugenholtz P."/>
        </authorList>
    </citation>
    <scope>NUCLEOTIDE SEQUENCE [LARGE SCALE GENOMIC DNA]</scope>
    <source>
        <strain evidence="14">UBA11247</strain>
    </source>
</reference>
<evidence type="ECO:0000256" key="7">
    <source>
        <dbReference type="ARBA" id="ARBA00022989"/>
    </source>
</evidence>
<feature type="transmembrane region" description="Helical" evidence="12">
    <location>
        <begin position="409"/>
        <end position="427"/>
    </location>
</feature>
<feature type="transmembrane region" description="Helical" evidence="12">
    <location>
        <begin position="287"/>
        <end position="305"/>
    </location>
</feature>
<dbReference type="GO" id="GO:0015293">
    <property type="term" value="F:symporter activity"/>
    <property type="evidence" value="ECO:0007669"/>
    <property type="project" value="UniProtKB-KW"/>
</dbReference>
<dbReference type="PROSITE" id="PS00216">
    <property type="entry name" value="SUGAR_TRANSPORT_1"/>
    <property type="match status" value="1"/>
</dbReference>
<feature type="transmembrane region" description="Helical" evidence="12">
    <location>
        <begin position="125"/>
        <end position="153"/>
    </location>
</feature>
<evidence type="ECO:0000313" key="14">
    <source>
        <dbReference type="EMBL" id="HCT15592.1"/>
    </source>
</evidence>
<dbReference type="Gene3D" id="1.20.1250.20">
    <property type="entry name" value="MFS general substrate transporter like domains"/>
    <property type="match status" value="2"/>
</dbReference>
<dbReference type="Proteomes" id="UP000261739">
    <property type="component" value="Unassembled WGS sequence"/>
</dbReference>
<evidence type="ECO:0000256" key="1">
    <source>
        <dbReference type="ARBA" id="ARBA00004651"/>
    </source>
</evidence>
<dbReference type="PANTHER" id="PTHR43528:SF1">
    <property type="entry name" value="ALPHA-KETOGLUTARATE PERMEASE"/>
    <property type="match status" value="1"/>
</dbReference>
<dbReference type="GO" id="GO:0005886">
    <property type="term" value="C:plasma membrane"/>
    <property type="evidence" value="ECO:0007669"/>
    <property type="project" value="UniProtKB-SubCell"/>
</dbReference>
<comment type="function">
    <text evidence="9">May be a proton symporter involved in the uptake of osmolytes such as proline and glycine betaine.</text>
</comment>
<dbReference type="FunFam" id="1.20.1250.20:FF:000001">
    <property type="entry name" value="Dicarboxylate MFS transporter"/>
    <property type="match status" value="1"/>
</dbReference>
<feature type="transmembrane region" description="Helical" evidence="12">
    <location>
        <begin position="382"/>
        <end position="403"/>
    </location>
</feature>
<dbReference type="AlphaFoldDB" id="A0A3D4T243"/>
<feature type="transmembrane region" description="Helical" evidence="12">
    <location>
        <begin position="99"/>
        <end position="119"/>
    </location>
</feature>
<dbReference type="InterPro" id="IPR011701">
    <property type="entry name" value="MFS"/>
</dbReference>
<feature type="transmembrane region" description="Helical" evidence="12">
    <location>
        <begin position="317"/>
        <end position="334"/>
    </location>
</feature>
<dbReference type="Pfam" id="PF07690">
    <property type="entry name" value="MFS_1"/>
    <property type="match status" value="1"/>
</dbReference>
<feature type="region of interest" description="Disordered" evidence="11">
    <location>
        <begin position="445"/>
        <end position="472"/>
    </location>
</feature>
<dbReference type="RefSeq" id="WP_273053107.1">
    <property type="nucleotide sequence ID" value="NZ_DAITTW010000009.1"/>
</dbReference>
<dbReference type="PROSITE" id="PS00217">
    <property type="entry name" value="SUGAR_TRANSPORT_2"/>
    <property type="match status" value="1"/>
</dbReference>
<evidence type="ECO:0000256" key="8">
    <source>
        <dbReference type="ARBA" id="ARBA00023136"/>
    </source>
</evidence>
<evidence type="ECO:0000256" key="2">
    <source>
        <dbReference type="ARBA" id="ARBA00008240"/>
    </source>
</evidence>
<dbReference type="PANTHER" id="PTHR43528">
    <property type="entry name" value="ALPHA-KETOGLUTARATE PERMEASE"/>
    <property type="match status" value="1"/>
</dbReference>
<feature type="transmembrane region" description="Helical" evidence="12">
    <location>
        <begin position="252"/>
        <end position="275"/>
    </location>
</feature>
<evidence type="ECO:0000313" key="15">
    <source>
        <dbReference type="Proteomes" id="UP000261739"/>
    </source>
</evidence>
<feature type="domain" description="Major facilitator superfamily (MFS) profile" evidence="13">
    <location>
        <begin position="26"/>
        <end position="434"/>
    </location>
</feature>
<evidence type="ECO:0000256" key="12">
    <source>
        <dbReference type="SAM" id="Phobius"/>
    </source>
</evidence>
<feature type="transmembrane region" description="Helical" evidence="12">
    <location>
        <begin position="59"/>
        <end position="78"/>
    </location>
</feature>
<protein>
    <recommendedName>
        <fullName evidence="10">Putative proline/betaine transporter</fullName>
    </recommendedName>
</protein>
<name>A0A3D4T243_9CORY</name>
<evidence type="ECO:0000256" key="10">
    <source>
        <dbReference type="ARBA" id="ARBA00039918"/>
    </source>
</evidence>
<dbReference type="PROSITE" id="PS50850">
    <property type="entry name" value="MFS"/>
    <property type="match status" value="1"/>
</dbReference>
<evidence type="ECO:0000256" key="4">
    <source>
        <dbReference type="ARBA" id="ARBA00022475"/>
    </source>
</evidence>
<comment type="similarity">
    <text evidence="2">Belongs to the major facilitator superfamily. Metabolite:H+ Symporter (MHS) family (TC 2.A.1.6) family.</text>
</comment>
<evidence type="ECO:0000256" key="6">
    <source>
        <dbReference type="ARBA" id="ARBA00022847"/>
    </source>
</evidence>
<dbReference type="InterPro" id="IPR051084">
    <property type="entry name" value="H+-coupled_symporters"/>
</dbReference>
<evidence type="ECO:0000259" key="13">
    <source>
        <dbReference type="PROSITE" id="PS50850"/>
    </source>
</evidence>
<accession>A0A3D4T243</accession>
<comment type="subcellular location">
    <subcellularLocation>
        <location evidence="1">Cell membrane</location>
        <topology evidence="1">Multi-pass membrane protein</topology>
    </subcellularLocation>
</comment>
<dbReference type="InterPro" id="IPR036259">
    <property type="entry name" value="MFS_trans_sf"/>
</dbReference>
<keyword evidence="8 12" id="KW-0472">Membrane</keyword>
<feature type="compositionally biased region" description="Low complexity" evidence="11">
    <location>
        <begin position="446"/>
        <end position="458"/>
    </location>
</feature>
<proteinExistence type="inferred from homology"/>
<feature type="transmembrane region" description="Helical" evidence="12">
    <location>
        <begin position="165"/>
        <end position="186"/>
    </location>
</feature>
<organism evidence="14 15">
    <name type="scientific">Corynebacterium nuruki</name>
    <dbReference type="NCBI Taxonomy" id="1032851"/>
    <lineage>
        <taxon>Bacteria</taxon>
        <taxon>Bacillati</taxon>
        <taxon>Actinomycetota</taxon>
        <taxon>Actinomycetes</taxon>
        <taxon>Mycobacteriales</taxon>
        <taxon>Corynebacteriaceae</taxon>
        <taxon>Corynebacterium</taxon>
    </lineage>
</organism>
<evidence type="ECO:0000256" key="5">
    <source>
        <dbReference type="ARBA" id="ARBA00022692"/>
    </source>
</evidence>
<comment type="caution">
    <text evidence="14">The sequence shown here is derived from an EMBL/GenBank/DDBJ whole genome shotgun (WGS) entry which is preliminary data.</text>
</comment>
<keyword evidence="7 12" id="KW-1133">Transmembrane helix</keyword>
<evidence type="ECO:0000256" key="9">
    <source>
        <dbReference type="ARBA" id="ARBA00037295"/>
    </source>
</evidence>
<keyword evidence="3" id="KW-0813">Transport</keyword>
<gene>
    <name evidence="14" type="ORF">DIW82_12640</name>
</gene>
<sequence>MTATTPTRDPHSTDPHDVDSATLRRSIVAGSVGVLVHWFDWAVYAYLATTISDVFFPDAGGATGLLAVFGVFAVAFFFRPVGSLIFGHLGDTLGRKKTLSVVIIMMALGTLMLGLTPSYDSIGVWAPVLLVVGRVIQGIAAGGEFGSATAFLAEYSKPAKRGFNCSWIEFGSVMGFLLASGVVAVLFGVFDDQTVTDWAWRIPFLITVPLAAVGYYIRTTIEDTPDYRALEEAEEVPTAPIKEVFQHNRKQFFQTIGVEIFMNCTFYVVLTYLLTYQEDTVGFNAGTAARLSVIASLTAAVIIPLSGRAADRWGRKPVLLTAGVLLLVLSWPMFQWMNQGTAVAGFCSTFVLSAVLALILGTHTSAVAELFPTRTRQSGLSMAYSIAGALFAGTLPYVNTWLIDWTGNIMVPAFTLMIVAVVGLVTVSTMPETKGIGFIADKEQHAAPVAAPATASATRSDDEPEPQGAATR</sequence>
<keyword evidence="5 12" id="KW-0812">Transmembrane</keyword>
<keyword evidence="4" id="KW-1003">Cell membrane</keyword>
<dbReference type="EMBL" id="DQID01000321">
    <property type="protein sequence ID" value="HCT15592.1"/>
    <property type="molecule type" value="Genomic_DNA"/>
</dbReference>
<feature type="transmembrane region" description="Helical" evidence="12">
    <location>
        <begin position="198"/>
        <end position="217"/>
    </location>
</feature>